<dbReference type="SMART" id="SM00835">
    <property type="entry name" value="Cupin_1"/>
    <property type="match status" value="1"/>
</dbReference>
<reference evidence="3 4" key="1">
    <citation type="journal article" date="2017" name="Nature">
        <title>The Apostasia genome and the evolution of orchids.</title>
        <authorList>
            <person name="Zhang G.Q."/>
            <person name="Liu K.W."/>
            <person name="Li Z."/>
            <person name="Lohaus R."/>
            <person name="Hsiao Y.Y."/>
            <person name="Niu S.C."/>
            <person name="Wang J.Y."/>
            <person name="Lin Y.C."/>
            <person name="Xu Q."/>
            <person name="Chen L.J."/>
            <person name="Yoshida K."/>
            <person name="Fujiwara S."/>
            <person name="Wang Z.W."/>
            <person name="Zhang Y.Q."/>
            <person name="Mitsuda N."/>
            <person name="Wang M."/>
            <person name="Liu G.H."/>
            <person name="Pecoraro L."/>
            <person name="Huang H.X."/>
            <person name="Xiao X.J."/>
            <person name="Lin M."/>
            <person name="Wu X.Y."/>
            <person name="Wu W.L."/>
            <person name="Chen Y.Y."/>
            <person name="Chang S.B."/>
            <person name="Sakamoto S."/>
            <person name="Ohme-Takagi M."/>
            <person name="Yagi M."/>
            <person name="Zeng S.J."/>
            <person name="Shen C.Y."/>
            <person name="Yeh C.M."/>
            <person name="Luo Y.B."/>
            <person name="Tsai W.C."/>
            <person name="Van de Peer Y."/>
            <person name="Liu Z.J."/>
        </authorList>
    </citation>
    <scope>NUCLEOTIDE SEQUENCE [LARGE SCALE GENOMIC DNA]</scope>
    <source>
        <strain evidence="4">cv. Shenzhen</strain>
        <tissue evidence="3">Stem</tissue>
    </source>
</reference>
<protein>
    <submittedName>
        <fullName evidence="3">Globulin-1 S allele</fullName>
    </submittedName>
</protein>
<dbReference type="Pfam" id="PF00190">
    <property type="entry name" value="Cupin_1"/>
    <property type="match status" value="1"/>
</dbReference>
<evidence type="ECO:0000259" key="2">
    <source>
        <dbReference type="SMART" id="SM00835"/>
    </source>
</evidence>
<dbReference type="PANTHER" id="PTHR31189">
    <property type="entry name" value="OS03G0336100 PROTEIN-RELATED"/>
    <property type="match status" value="1"/>
</dbReference>
<dbReference type="CDD" id="cd02245">
    <property type="entry name" value="cupin_7S_vicilin-like_C"/>
    <property type="match status" value="1"/>
</dbReference>
<dbReference type="InterPro" id="IPR006045">
    <property type="entry name" value="Cupin_1"/>
</dbReference>
<feature type="domain" description="Cupin type-1" evidence="2">
    <location>
        <begin position="1"/>
        <end position="135"/>
    </location>
</feature>
<organism evidence="3 4">
    <name type="scientific">Apostasia shenzhenica</name>
    <dbReference type="NCBI Taxonomy" id="1088818"/>
    <lineage>
        <taxon>Eukaryota</taxon>
        <taxon>Viridiplantae</taxon>
        <taxon>Streptophyta</taxon>
        <taxon>Embryophyta</taxon>
        <taxon>Tracheophyta</taxon>
        <taxon>Spermatophyta</taxon>
        <taxon>Magnoliopsida</taxon>
        <taxon>Liliopsida</taxon>
        <taxon>Asparagales</taxon>
        <taxon>Orchidaceae</taxon>
        <taxon>Apostasioideae</taxon>
        <taxon>Apostasia</taxon>
    </lineage>
</organism>
<name>A0A2I0BB04_9ASPA</name>
<evidence type="ECO:0000256" key="1">
    <source>
        <dbReference type="SAM" id="MobiDB-lite"/>
    </source>
</evidence>
<evidence type="ECO:0000313" key="3">
    <source>
        <dbReference type="EMBL" id="PKA64970.1"/>
    </source>
</evidence>
<keyword evidence="4" id="KW-1185">Reference proteome</keyword>
<dbReference type="PANTHER" id="PTHR31189:SF79">
    <property type="entry name" value="63 KDA GLOBULIN-LIKE PROTEIN"/>
    <property type="match status" value="1"/>
</dbReference>
<proteinExistence type="predicted"/>
<dbReference type="InterPro" id="IPR014710">
    <property type="entry name" value="RmlC-like_jellyroll"/>
</dbReference>
<dbReference type="AlphaFoldDB" id="A0A2I0BB04"/>
<gene>
    <name evidence="3" type="primary">GLB1</name>
    <name evidence="3" type="ORF">AXF42_Ash011572</name>
</gene>
<dbReference type="Gene3D" id="2.60.120.10">
    <property type="entry name" value="Jelly Rolls"/>
    <property type="match status" value="1"/>
</dbReference>
<dbReference type="InterPro" id="IPR050253">
    <property type="entry name" value="Seed_Storage-Functional"/>
</dbReference>
<dbReference type="Proteomes" id="UP000236161">
    <property type="component" value="Unassembled WGS sequence"/>
</dbReference>
<dbReference type="SUPFAM" id="SSF51182">
    <property type="entry name" value="RmlC-like cupins"/>
    <property type="match status" value="1"/>
</dbReference>
<accession>A0A2I0BB04</accession>
<dbReference type="STRING" id="1088818.A0A2I0BB04"/>
<dbReference type="InterPro" id="IPR011051">
    <property type="entry name" value="RmlC_Cupin_sf"/>
</dbReference>
<feature type="region of interest" description="Disordered" evidence="1">
    <location>
        <begin position="150"/>
        <end position="170"/>
    </location>
</feature>
<dbReference type="EMBL" id="KZ451899">
    <property type="protein sequence ID" value="PKA64970.1"/>
    <property type="molecule type" value="Genomic_DNA"/>
</dbReference>
<sequence length="179" mass="20199">MMAPFFNTRAVKIAFVLEGDGYAEIICPHLAKEQRRMKEEQWQSKQKREEERWKTEGKGRYQKVSSRLSTGTVSVVPPGHPAVVVAGREGLQAICFEVQAENNQKMFVAGKNNILNEMEAEAKELAFGVPARVVDEILQAQRDEVFLAGPEERRHERTRDDGGRSGRPLESILEFPAGF</sequence>
<dbReference type="OrthoDB" id="1912756at2759"/>
<evidence type="ECO:0000313" key="4">
    <source>
        <dbReference type="Proteomes" id="UP000236161"/>
    </source>
</evidence>
<feature type="compositionally biased region" description="Basic and acidic residues" evidence="1">
    <location>
        <begin position="150"/>
        <end position="164"/>
    </location>
</feature>